<gene>
    <name evidence="1" type="ORF">JI435_404520</name>
</gene>
<accession>A0A7U2EVE5</accession>
<proteinExistence type="predicted"/>
<dbReference type="PROSITE" id="PS51257">
    <property type="entry name" value="PROKAR_LIPOPROTEIN"/>
    <property type="match status" value="1"/>
</dbReference>
<protein>
    <submittedName>
        <fullName evidence="1">Uncharacterized protein</fullName>
    </submittedName>
</protein>
<sequence>MRRAVESIYLDCPSLGWHMVLGCIVPIGKIRVRRWPEAALDKLKPGRKQL</sequence>
<reference evidence="2" key="1">
    <citation type="journal article" date="2021" name="BMC Genomics">
        <title>Chromosome-level genome assembly and manually-curated proteome of model necrotroph Parastagonospora nodorum Sn15 reveals a genome-wide trove of candidate effector homologs, and redundancy of virulence-related functions within an accessory chromosome.</title>
        <authorList>
            <person name="Bertazzoni S."/>
            <person name="Jones D.A.B."/>
            <person name="Phan H.T."/>
            <person name="Tan K.-C."/>
            <person name="Hane J.K."/>
        </authorList>
    </citation>
    <scope>NUCLEOTIDE SEQUENCE [LARGE SCALE GENOMIC DNA]</scope>
    <source>
        <strain evidence="2">SN15 / ATCC MYA-4574 / FGSC 10173)</strain>
    </source>
</reference>
<dbReference type="AlphaFoldDB" id="A0A7U2EVE5"/>
<name>A0A7U2EVE5_PHANO</name>
<dbReference type="EMBL" id="CP069026">
    <property type="protein sequence ID" value="QRC93803.1"/>
    <property type="molecule type" value="Genomic_DNA"/>
</dbReference>
<keyword evidence="2" id="KW-1185">Reference proteome</keyword>
<dbReference type="Proteomes" id="UP000663193">
    <property type="component" value="Chromosome 4"/>
</dbReference>
<evidence type="ECO:0000313" key="1">
    <source>
        <dbReference type="EMBL" id="QRC93803.1"/>
    </source>
</evidence>
<evidence type="ECO:0000313" key="2">
    <source>
        <dbReference type="Proteomes" id="UP000663193"/>
    </source>
</evidence>
<organism evidence="1 2">
    <name type="scientific">Phaeosphaeria nodorum (strain SN15 / ATCC MYA-4574 / FGSC 10173)</name>
    <name type="common">Glume blotch fungus</name>
    <name type="synonym">Parastagonospora nodorum</name>
    <dbReference type="NCBI Taxonomy" id="321614"/>
    <lineage>
        <taxon>Eukaryota</taxon>
        <taxon>Fungi</taxon>
        <taxon>Dikarya</taxon>
        <taxon>Ascomycota</taxon>
        <taxon>Pezizomycotina</taxon>
        <taxon>Dothideomycetes</taxon>
        <taxon>Pleosporomycetidae</taxon>
        <taxon>Pleosporales</taxon>
        <taxon>Pleosporineae</taxon>
        <taxon>Phaeosphaeriaceae</taxon>
        <taxon>Parastagonospora</taxon>
    </lineage>
</organism>
<dbReference type="VEuPathDB" id="FungiDB:JI435_404520"/>